<accession>A0ABV9BX09</accession>
<evidence type="ECO:0000256" key="4">
    <source>
        <dbReference type="ARBA" id="ARBA00010480"/>
    </source>
</evidence>
<dbReference type="CDD" id="cd02538">
    <property type="entry name" value="G1P_TT_short"/>
    <property type="match status" value="1"/>
</dbReference>
<feature type="domain" description="Nucleotidyl transferase" evidence="12">
    <location>
        <begin position="5"/>
        <end position="240"/>
    </location>
</feature>
<dbReference type="NCBIfam" id="TIGR01207">
    <property type="entry name" value="rmlA"/>
    <property type="match status" value="1"/>
</dbReference>
<comment type="similarity">
    <text evidence="4 11">Belongs to the glucose-1-phosphate thymidylyltransferase family.</text>
</comment>
<dbReference type="Proteomes" id="UP001595961">
    <property type="component" value="Unassembled WGS sequence"/>
</dbReference>
<comment type="function">
    <text evidence="11">Catalyzes the formation of dTDP-glucose, from dTTP and glucose 1-phosphate, as well as its pyrophosphorolysis.</text>
</comment>
<evidence type="ECO:0000256" key="9">
    <source>
        <dbReference type="ARBA" id="ARBA00022842"/>
    </source>
</evidence>
<evidence type="ECO:0000256" key="3">
    <source>
        <dbReference type="ARBA" id="ARBA00005125"/>
    </source>
</evidence>
<evidence type="ECO:0000256" key="1">
    <source>
        <dbReference type="ARBA" id="ARBA00001946"/>
    </source>
</evidence>
<dbReference type="Gene3D" id="3.90.550.10">
    <property type="entry name" value="Spore Coat Polysaccharide Biosynthesis Protein SpsA, Chain A"/>
    <property type="match status" value="1"/>
</dbReference>
<comment type="pathway">
    <text evidence="3">Bacterial outer membrane biogenesis; LPS O-antigen biosynthesis.</text>
</comment>
<evidence type="ECO:0000256" key="10">
    <source>
        <dbReference type="ARBA" id="ARBA00049336"/>
    </source>
</evidence>
<proteinExistence type="inferred from homology"/>
<evidence type="ECO:0000256" key="8">
    <source>
        <dbReference type="ARBA" id="ARBA00022723"/>
    </source>
</evidence>
<dbReference type="Pfam" id="PF00483">
    <property type="entry name" value="NTP_transferase"/>
    <property type="match status" value="1"/>
</dbReference>
<gene>
    <name evidence="13" type="primary">rfbA</name>
    <name evidence="13" type="ORF">ACFO5W_01440</name>
</gene>
<keyword evidence="7 11" id="KW-0548">Nucleotidyltransferase</keyword>
<dbReference type="InterPro" id="IPR005907">
    <property type="entry name" value="G1P_thy_trans_s"/>
</dbReference>
<dbReference type="GO" id="GO:0008879">
    <property type="term" value="F:glucose-1-phosphate thymidylyltransferase activity"/>
    <property type="evidence" value="ECO:0007669"/>
    <property type="project" value="UniProtKB-EC"/>
</dbReference>
<evidence type="ECO:0000256" key="6">
    <source>
        <dbReference type="ARBA" id="ARBA00022679"/>
    </source>
</evidence>
<dbReference type="InterPro" id="IPR029044">
    <property type="entry name" value="Nucleotide-diphossugar_trans"/>
</dbReference>
<protein>
    <recommendedName>
        <fullName evidence="5 11">Glucose-1-phosphate thymidylyltransferase</fullName>
        <ecNumber evidence="5 11">2.7.7.24</ecNumber>
    </recommendedName>
</protein>
<dbReference type="SUPFAM" id="SSF53448">
    <property type="entry name" value="Nucleotide-diphospho-sugar transferases"/>
    <property type="match status" value="1"/>
</dbReference>
<name>A0ABV9BX09_9GAMM</name>
<dbReference type="InterPro" id="IPR005835">
    <property type="entry name" value="NTP_transferase_dom"/>
</dbReference>
<comment type="caution">
    <text evidence="13">The sequence shown here is derived from an EMBL/GenBank/DDBJ whole genome shotgun (WGS) entry which is preliminary data.</text>
</comment>
<dbReference type="EC" id="2.7.7.24" evidence="5 11"/>
<evidence type="ECO:0000256" key="5">
    <source>
        <dbReference type="ARBA" id="ARBA00012461"/>
    </source>
</evidence>
<organism evidence="13 14">
    <name type="scientific">Dyella halodurans</name>
    <dbReference type="NCBI Taxonomy" id="1920171"/>
    <lineage>
        <taxon>Bacteria</taxon>
        <taxon>Pseudomonadati</taxon>
        <taxon>Pseudomonadota</taxon>
        <taxon>Gammaproteobacteria</taxon>
        <taxon>Lysobacterales</taxon>
        <taxon>Rhodanobacteraceae</taxon>
        <taxon>Dyella</taxon>
    </lineage>
</organism>
<evidence type="ECO:0000256" key="7">
    <source>
        <dbReference type="ARBA" id="ARBA00022695"/>
    </source>
</evidence>
<evidence type="ECO:0000313" key="13">
    <source>
        <dbReference type="EMBL" id="MFC4525286.1"/>
    </source>
</evidence>
<keyword evidence="8 11" id="KW-0479">Metal-binding</keyword>
<keyword evidence="6 11" id="KW-0808">Transferase</keyword>
<evidence type="ECO:0000313" key="14">
    <source>
        <dbReference type="Proteomes" id="UP001595961"/>
    </source>
</evidence>
<keyword evidence="9 11" id="KW-0460">Magnesium</keyword>
<evidence type="ECO:0000256" key="11">
    <source>
        <dbReference type="RuleBase" id="RU003706"/>
    </source>
</evidence>
<comment type="catalytic activity">
    <reaction evidence="10 11">
        <text>dTTP + alpha-D-glucose 1-phosphate + H(+) = dTDP-alpha-D-glucose + diphosphate</text>
        <dbReference type="Rhea" id="RHEA:15225"/>
        <dbReference type="ChEBI" id="CHEBI:15378"/>
        <dbReference type="ChEBI" id="CHEBI:33019"/>
        <dbReference type="ChEBI" id="CHEBI:37568"/>
        <dbReference type="ChEBI" id="CHEBI:57477"/>
        <dbReference type="ChEBI" id="CHEBI:58601"/>
        <dbReference type="EC" id="2.7.7.24"/>
    </reaction>
</comment>
<keyword evidence="14" id="KW-1185">Reference proteome</keyword>
<evidence type="ECO:0000259" key="12">
    <source>
        <dbReference type="Pfam" id="PF00483"/>
    </source>
</evidence>
<dbReference type="EMBL" id="JBHSGA010000003">
    <property type="protein sequence ID" value="MFC4525286.1"/>
    <property type="molecule type" value="Genomic_DNA"/>
</dbReference>
<reference evidence="14" key="1">
    <citation type="journal article" date="2019" name="Int. J. Syst. Evol. Microbiol.">
        <title>The Global Catalogue of Microorganisms (GCM) 10K type strain sequencing project: providing services to taxonomists for standard genome sequencing and annotation.</title>
        <authorList>
            <consortium name="The Broad Institute Genomics Platform"/>
            <consortium name="The Broad Institute Genome Sequencing Center for Infectious Disease"/>
            <person name="Wu L."/>
            <person name="Ma J."/>
        </authorList>
    </citation>
    <scope>NUCLEOTIDE SEQUENCE [LARGE SCALE GENOMIC DNA]</scope>
    <source>
        <strain evidence="14">CCM 4481</strain>
    </source>
</reference>
<sequence length="295" mass="32819">MKSRKGIILAGGSGTRLYPITQGVSKQLLPVYDKPMIYYPLGTLMLAGIREILVINTPHEQPMFQRLLGDGSQWGISIRYAAQPSPDGLAQAFLIGREFLDGAPSCLVLGDNIFYGDGLIDRMHRADERPDGATIFGYWVRDPKRYGVATIGPDGKVQGIEEKPARPKSNYAVTGLYFYDEHAPAYAAELRPSVRGELEITDLNRRYLQQSQLHLEQLGRGHAWLDTGTHESLMEAGNYIQTIENRQGLKICCPEEIAFVNGWISREALVRLAAPLSKVGYGQYLLRLAEQDGPQ</sequence>
<dbReference type="RefSeq" id="WP_266149799.1">
    <property type="nucleotide sequence ID" value="NZ_CP064028.1"/>
</dbReference>
<dbReference type="PANTHER" id="PTHR43532:SF1">
    <property type="entry name" value="GLUCOSE-1-PHOSPHATE THYMIDYLYLTRANSFERASE 1"/>
    <property type="match status" value="1"/>
</dbReference>
<comment type="pathway">
    <text evidence="2">Carbohydrate biosynthesis; dTDP-L-rhamnose biosynthesis.</text>
</comment>
<evidence type="ECO:0000256" key="2">
    <source>
        <dbReference type="ARBA" id="ARBA00004781"/>
    </source>
</evidence>
<dbReference type="PANTHER" id="PTHR43532">
    <property type="entry name" value="GLUCOSE-1-PHOSPHATE THYMIDYLYLTRANSFERASE"/>
    <property type="match status" value="1"/>
</dbReference>
<comment type="cofactor">
    <cofactor evidence="1">
        <name>Mg(2+)</name>
        <dbReference type="ChEBI" id="CHEBI:18420"/>
    </cofactor>
</comment>